<dbReference type="AlphaFoldDB" id="A0A7S3KYY9"/>
<feature type="coiled-coil region" evidence="1">
    <location>
        <begin position="456"/>
        <end position="547"/>
    </location>
</feature>
<protein>
    <submittedName>
        <fullName evidence="3">Uncharacterized protein</fullName>
    </submittedName>
</protein>
<name>A0A7S3KYY9_9STRA</name>
<organism evidence="3">
    <name type="scientific">Amphora coffeiformis</name>
    <dbReference type="NCBI Taxonomy" id="265554"/>
    <lineage>
        <taxon>Eukaryota</taxon>
        <taxon>Sar</taxon>
        <taxon>Stramenopiles</taxon>
        <taxon>Ochrophyta</taxon>
        <taxon>Bacillariophyta</taxon>
        <taxon>Bacillariophyceae</taxon>
        <taxon>Bacillariophycidae</taxon>
        <taxon>Thalassiophysales</taxon>
        <taxon>Catenulaceae</taxon>
        <taxon>Amphora</taxon>
    </lineage>
</organism>
<keyword evidence="1" id="KW-0175">Coiled coil</keyword>
<feature type="compositionally biased region" description="Basic residues" evidence="2">
    <location>
        <begin position="214"/>
        <end position="226"/>
    </location>
</feature>
<feature type="compositionally biased region" description="Low complexity" evidence="2">
    <location>
        <begin position="780"/>
        <end position="790"/>
    </location>
</feature>
<gene>
    <name evidence="3" type="ORF">ACOF00016_LOCUS3471</name>
</gene>
<feature type="compositionally biased region" description="Low complexity" evidence="2">
    <location>
        <begin position="58"/>
        <end position="84"/>
    </location>
</feature>
<feature type="compositionally biased region" description="Polar residues" evidence="2">
    <location>
        <begin position="321"/>
        <end position="331"/>
    </location>
</feature>
<feature type="compositionally biased region" description="Polar residues" evidence="2">
    <location>
        <begin position="694"/>
        <end position="703"/>
    </location>
</feature>
<accession>A0A7S3KYY9</accession>
<feature type="region of interest" description="Disordered" evidence="2">
    <location>
        <begin position="161"/>
        <end position="418"/>
    </location>
</feature>
<evidence type="ECO:0000313" key="3">
    <source>
        <dbReference type="EMBL" id="CAE0405446.1"/>
    </source>
</evidence>
<feature type="compositionally biased region" description="Low complexity" evidence="2">
    <location>
        <begin position="304"/>
        <end position="320"/>
    </location>
</feature>
<feature type="compositionally biased region" description="Polar residues" evidence="2">
    <location>
        <begin position="408"/>
        <end position="418"/>
    </location>
</feature>
<evidence type="ECO:0000256" key="2">
    <source>
        <dbReference type="SAM" id="MobiDB-lite"/>
    </source>
</evidence>
<feature type="compositionally biased region" description="Polar residues" evidence="2">
    <location>
        <begin position="346"/>
        <end position="357"/>
    </location>
</feature>
<feature type="region of interest" description="Disordered" evidence="2">
    <location>
        <begin position="679"/>
        <end position="847"/>
    </location>
</feature>
<feature type="compositionally biased region" description="Polar residues" evidence="2">
    <location>
        <begin position="246"/>
        <end position="259"/>
    </location>
</feature>
<evidence type="ECO:0000256" key="1">
    <source>
        <dbReference type="SAM" id="Coils"/>
    </source>
</evidence>
<feature type="compositionally biased region" description="Low complexity" evidence="2">
    <location>
        <begin position="28"/>
        <end position="46"/>
    </location>
</feature>
<dbReference type="EMBL" id="HBIM01004057">
    <property type="protein sequence ID" value="CAE0405446.1"/>
    <property type="molecule type" value="Transcribed_RNA"/>
</dbReference>
<feature type="compositionally biased region" description="Basic and acidic residues" evidence="2">
    <location>
        <begin position="193"/>
        <end position="205"/>
    </location>
</feature>
<sequence>MERSNFGVARSVFGSTVKRSPFIKRQNSEPSSTSTTTTSFSNTANTWRSRLPNRDNETTSSNTTTTNGPLTSRSHRTLPSSSSFADDDDDSAPPSKRIGAKLVRANSSTRKSPARPVRKLNISGAKPKEAAYRIKDTMDDAVREQTTPKTPKPIYRIRPETEVVADIATPKTPTTPCTPGRRKFTSSRSWKPKPMEGDEEEKKDPTTPMLRQSSWRKKLVSPHPRKPLSTNPDEEEKKKKTTSSSHLRNNNTHKNSSPQRAEADENHSKVNAPGSLLNSWQKSQEEQGKKIPSYLRNAPKTKNPSSTSSESPSHQQTSASPQRTWSPTKSPLKSPRRRIVFPPESPGTNPLSPVRDNTTATTTSTSPSPVSFGSPLRRLGPGRATLKLASAPKLDDESPPVSPGNVVVATSSSPGTKTTVIHKKRPIQATPEEQRAAVRVQTCWRTYHQQVKFLVLVKHERKMNKLKKKLANVEREKQKELDEIQRIVKDYKESSYAKAQKKKAAMVEKSEKAAEIERQASELKKENAQIQAKNEMLKKNTRNLRINNLRLEKSAESSKDYYEQLKLHHDRCLEDNQKLSKVDENYKTKVNELEENLATRTRYANAEHRIRGLYRQAIRDVVSMAEETSDESLILKVYEIQEEIGHLEESWNDPDPMNSTATERKKKLKLLREKWGDTLKSPRCKSKGRLASLGGTSQTPSSSRVKKSAIEIESSDSGDDPPRAKLPATNSKTNAIRANATDSDSSSSSSDDDEPRRGGRATTRGIKSKVSDVHTAAVLSDSDSSSSGDDGPTRRRVPVKPKLPDGDSSDSNDDAGMKKLATKTNLKTPPRRITPPTDGGSESDVSD</sequence>
<feature type="region of interest" description="Disordered" evidence="2">
    <location>
        <begin position="1"/>
        <end position="132"/>
    </location>
</feature>
<feature type="compositionally biased region" description="Low complexity" evidence="2">
    <location>
        <begin position="358"/>
        <end position="375"/>
    </location>
</feature>
<reference evidence="3" key="1">
    <citation type="submission" date="2021-01" db="EMBL/GenBank/DDBJ databases">
        <authorList>
            <person name="Corre E."/>
            <person name="Pelletier E."/>
            <person name="Niang G."/>
            <person name="Scheremetjew M."/>
            <person name="Finn R."/>
            <person name="Kale V."/>
            <person name="Holt S."/>
            <person name="Cochrane G."/>
            <person name="Meng A."/>
            <person name="Brown T."/>
            <person name="Cohen L."/>
        </authorList>
    </citation>
    <scope>NUCLEOTIDE SEQUENCE</scope>
    <source>
        <strain evidence="3">CCMP127</strain>
    </source>
</reference>
<feature type="compositionally biased region" description="Low complexity" evidence="2">
    <location>
        <begin position="169"/>
        <end position="179"/>
    </location>
</feature>
<proteinExistence type="predicted"/>